<dbReference type="Proteomes" id="UP000327044">
    <property type="component" value="Unassembled WGS sequence"/>
</dbReference>
<proteinExistence type="predicted"/>
<feature type="region of interest" description="Disordered" evidence="1">
    <location>
        <begin position="1"/>
        <end position="68"/>
    </location>
</feature>
<feature type="compositionally biased region" description="Basic and acidic residues" evidence="1">
    <location>
        <begin position="39"/>
        <end position="49"/>
    </location>
</feature>
<dbReference type="EMBL" id="VVIM01000007">
    <property type="protein sequence ID" value="KAB0796804.1"/>
    <property type="molecule type" value="Genomic_DNA"/>
</dbReference>
<dbReference type="EMBL" id="GEZM01097965">
    <property type="protein sequence ID" value="JAV54029.1"/>
    <property type="molecule type" value="Transcribed_RNA"/>
</dbReference>
<sequence>MDMEPNSSTASPAVHTSEPLASPIAESGPAKKTQYRQTVFREEASDHDYLGTLPGTSNPRKRQKVEDSTEKIYKETLNVLRSIDNNVSVVAHRLDGLTKGITEGANAMKQLVEMLAKRH</sequence>
<organism evidence="2">
    <name type="scientific">Photinus pyralis</name>
    <name type="common">Common eastern firefly</name>
    <name type="synonym">Lampyris pyralis</name>
    <dbReference type="NCBI Taxonomy" id="7054"/>
    <lineage>
        <taxon>Eukaryota</taxon>
        <taxon>Metazoa</taxon>
        <taxon>Ecdysozoa</taxon>
        <taxon>Arthropoda</taxon>
        <taxon>Hexapoda</taxon>
        <taxon>Insecta</taxon>
        <taxon>Pterygota</taxon>
        <taxon>Neoptera</taxon>
        <taxon>Endopterygota</taxon>
        <taxon>Coleoptera</taxon>
        <taxon>Polyphaga</taxon>
        <taxon>Elateriformia</taxon>
        <taxon>Elateroidea</taxon>
        <taxon>Lampyridae</taxon>
        <taxon>Lampyrinae</taxon>
        <taxon>Photinus</taxon>
    </lineage>
</organism>
<reference evidence="2" key="1">
    <citation type="journal article" date="2016" name="Sci. Rep.">
        <title>Molecular characterization of firefly nuptial gifts: a multi-omics approach sheds light on postcopulatory sexual selection.</title>
        <authorList>
            <person name="Al-Wathiqui N."/>
            <person name="Fallon T.R."/>
            <person name="South A."/>
            <person name="Weng J.K."/>
            <person name="Lewis S.M."/>
        </authorList>
    </citation>
    <scope>NUCLEOTIDE SEQUENCE</scope>
</reference>
<accession>A0A1Y1JXJ5</accession>
<evidence type="ECO:0000313" key="4">
    <source>
        <dbReference type="Proteomes" id="UP000327044"/>
    </source>
</evidence>
<name>A0A1Y1JXJ5_PHOPY</name>
<dbReference type="InParanoid" id="A0A1Y1JXJ5"/>
<protein>
    <submittedName>
        <fullName evidence="2">Uncharacterized protein</fullName>
    </submittedName>
</protein>
<evidence type="ECO:0000256" key="1">
    <source>
        <dbReference type="SAM" id="MobiDB-lite"/>
    </source>
</evidence>
<dbReference type="AlphaFoldDB" id="A0A1Y1JXJ5"/>
<evidence type="ECO:0000313" key="2">
    <source>
        <dbReference type="EMBL" id="JAV54029.1"/>
    </source>
</evidence>
<feature type="compositionally biased region" description="Polar residues" evidence="1">
    <location>
        <begin position="1"/>
        <end position="11"/>
    </location>
</feature>
<reference evidence="3" key="3">
    <citation type="submission" date="2019-08" db="EMBL/GenBank/DDBJ databases">
        <authorList>
            <consortium name="Photinus pyralis genome working group"/>
            <person name="Fallon T.R."/>
            <person name="Sander Lower S.E."/>
            <person name="Weng J.-K."/>
        </authorList>
    </citation>
    <scope>NUCLEOTIDE SEQUENCE</scope>
    <source>
        <strain evidence="3">1611_PpyrPB1</strain>
        <tissue evidence="3">Whole body</tissue>
    </source>
</reference>
<gene>
    <name evidence="3" type="ORF">PPYR_10865</name>
</gene>
<reference evidence="3 4" key="2">
    <citation type="journal article" date="2018" name="Elife">
        <title>Firefly genomes illuminate parallel origins of bioluminescence in beetles.</title>
        <authorList>
            <person name="Fallon T.R."/>
            <person name="Lower S.E."/>
            <person name="Chang C.H."/>
            <person name="Bessho-Uehara M."/>
            <person name="Martin G.J."/>
            <person name="Bewick A.J."/>
            <person name="Behringer M."/>
            <person name="Debat H.J."/>
            <person name="Wong I."/>
            <person name="Day J.C."/>
            <person name="Suvorov A."/>
            <person name="Silva C.J."/>
            <person name="Stanger-Hall K.F."/>
            <person name="Hall D.W."/>
            <person name="Schmitz R.J."/>
            <person name="Nelson D.R."/>
            <person name="Lewis S.M."/>
            <person name="Shigenobu S."/>
            <person name="Bybee S.M."/>
            <person name="Larracuente A.M."/>
            <person name="Oba Y."/>
            <person name="Weng J.K."/>
        </authorList>
    </citation>
    <scope>NUCLEOTIDE SEQUENCE [LARGE SCALE GENOMIC DNA]</scope>
    <source>
        <strain evidence="3">1611_PpyrPB1</strain>
        <tissue evidence="3">Whole body</tissue>
    </source>
</reference>
<keyword evidence="4" id="KW-1185">Reference proteome</keyword>
<evidence type="ECO:0000313" key="3">
    <source>
        <dbReference type="EMBL" id="KAB0796804.1"/>
    </source>
</evidence>